<dbReference type="CTD" id="55954"/>
<feature type="region of interest" description="Disordered" evidence="1">
    <location>
        <begin position="1"/>
        <end position="31"/>
    </location>
</feature>
<evidence type="ECO:0000313" key="2">
    <source>
        <dbReference type="Proteomes" id="UP000504617"/>
    </source>
</evidence>
<evidence type="ECO:0000313" key="3">
    <source>
        <dbReference type="RefSeq" id="XP_013929018.1"/>
    </source>
</evidence>
<organism evidence="2 3">
    <name type="scientific">Thamnophis sirtalis</name>
    <dbReference type="NCBI Taxonomy" id="35019"/>
    <lineage>
        <taxon>Eukaryota</taxon>
        <taxon>Metazoa</taxon>
        <taxon>Chordata</taxon>
        <taxon>Craniata</taxon>
        <taxon>Vertebrata</taxon>
        <taxon>Euteleostomi</taxon>
        <taxon>Lepidosauria</taxon>
        <taxon>Squamata</taxon>
        <taxon>Bifurcata</taxon>
        <taxon>Unidentata</taxon>
        <taxon>Episquamata</taxon>
        <taxon>Toxicofera</taxon>
        <taxon>Serpentes</taxon>
        <taxon>Colubroidea</taxon>
        <taxon>Colubridae</taxon>
        <taxon>Natricinae</taxon>
        <taxon>Thamnophis</taxon>
    </lineage>
</organism>
<sequence length="94" mass="10598">MTGLDLEKLNMHVQEERRAKEGQQDGTALPMGTVEEWLEKHAKRRRAAETDSPLPEEELVFQYPPGWPPVQELPPSLRAPPPGGWTIPPGLHWG</sequence>
<protein>
    <submittedName>
        <fullName evidence="3">Zinc finger matrin-type protein 5</fullName>
    </submittedName>
</protein>
<dbReference type="RefSeq" id="XP_013929018.1">
    <property type="nucleotide sequence ID" value="XM_014073543.1"/>
</dbReference>
<feature type="compositionally biased region" description="Pro residues" evidence="1">
    <location>
        <begin position="65"/>
        <end position="83"/>
    </location>
</feature>
<keyword evidence="2" id="KW-1185">Reference proteome</keyword>
<dbReference type="OrthoDB" id="2417221at2759"/>
<accession>A0A6I9YWJ2</accession>
<feature type="region of interest" description="Disordered" evidence="1">
    <location>
        <begin position="43"/>
        <end position="94"/>
    </location>
</feature>
<name>A0A6I9YWJ2_9SAUR</name>
<evidence type="ECO:0000256" key="1">
    <source>
        <dbReference type="SAM" id="MobiDB-lite"/>
    </source>
</evidence>
<dbReference type="GeneID" id="106554808"/>
<dbReference type="KEGG" id="tsr:106554808"/>
<proteinExistence type="predicted"/>
<dbReference type="Proteomes" id="UP000504617">
    <property type="component" value="Unplaced"/>
</dbReference>
<reference evidence="3" key="1">
    <citation type="submission" date="2025-08" db="UniProtKB">
        <authorList>
            <consortium name="RefSeq"/>
        </authorList>
    </citation>
    <scope>IDENTIFICATION</scope>
    <source>
        <tissue evidence="3">Skeletal muscle</tissue>
    </source>
</reference>
<dbReference type="AlphaFoldDB" id="A0A6I9YWJ2"/>
<gene>
    <name evidence="3" type="primary">ZMAT5</name>
</gene>
<feature type="compositionally biased region" description="Basic and acidic residues" evidence="1">
    <location>
        <begin position="1"/>
        <end position="23"/>
    </location>
</feature>